<name>A0A812HTX6_9DINO</name>
<dbReference type="Proteomes" id="UP000604046">
    <property type="component" value="Unassembled WGS sequence"/>
</dbReference>
<dbReference type="AlphaFoldDB" id="A0A812HTX6"/>
<sequence>MVATEASQPSFPRAGTEIITEGDMLAALPVPRCSSEVIKPSELFLDLMMLDPLKKDLSPAARGKSTSSTLPTQTQPVQRPSSRPQQKTGSPAKVARPAAAVQDSKPIIDWSQPAQPCQAQAPAQPAHAATLPASASAGPLGQTIPPPPSGFTPVPMESYQYGQPVSRSTARSSGPVSSMPREASPTSSPSKVCAASSYSLQLPPKAAPAQVLHPGLLQQAFPASGHCSSSMPLTAFASSLAASDQPWCPQPNINAGRSVAVPSTTPRVQPCWPPTPATLPTQYRQIPMPPGGQTGPQLIQGARAWPQSAASPLQAARGPTSAVAMQPQPASKFAASAAQAATPSPSALAPTANARSPMMAPLAAPAPGAPAFTPTGVSGGYPWRTMPQPYVYQAYPRPCAAPAASMPLQRASMPMPQPHSQAYRLGAPAQPQQSRPLLAQAPYQRMAVQPSRPGLGAAEVAQMAAARSMFLIRLLPDVVFNQLSGNAIFWFVPVPPSGRLRRQGGPEAKCSFAVIGLLDAYALACTEEEDDILMDAFVHPLLERFSVCKDFWSKARTWTREDTTPAPGVLCVPLQAFAAANRRVRIAVLPWQAMALRILAALLAFVAARGEDIEAAMAADDTCASGGDCSLELHQLRGMKVDYLEALEDASNDEEDEEEAVYVEEEVEGGSCTNANDMKVWKHGGRKSFDASLNHCGRSCAAGYPCTKDCMQKKGYSAGCAGCMAQLVGCSRDHCMNQCITNDKAPACTHCVKSSCRPKMKACSGLNAGGH</sequence>
<accession>A0A812HTX6</accession>
<evidence type="ECO:0000313" key="2">
    <source>
        <dbReference type="EMBL" id="CAE6961840.1"/>
    </source>
</evidence>
<evidence type="ECO:0000256" key="1">
    <source>
        <dbReference type="SAM" id="MobiDB-lite"/>
    </source>
</evidence>
<comment type="caution">
    <text evidence="2">The sequence shown here is derived from an EMBL/GenBank/DDBJ whole genome shotgun (WGS) entry which is preliminary data.</text>
</comment>
<feature type="compositionally biased region" description="Low complexity" evidence="1">
    <location>
        <begin position="111"/>
        <end position="137"/>
    </location>
</feature>
<dbReference type="EMBL" id="CAJNDS010000113">
    <property type="protein sequence ID" value="CAE6961840.1"/>
    <property type="molecule type" value="Genomic_DNA"/>
</dbReference>
<feature type="compositionally biased region" description="Low complexity" evidence="1">
    <location>
        <begin position="65"/>
        <end position="86"/>
    </location>
</feature>
<evidence type="ECO:0000313" key="3">
    <source>
        <dbReference type="Proteomes" id="UP000604046"/>
    </source>
</evidence>
<protein>
    <submittedName>
        <fullName evidence="2">Uncharacterized protein</fullName>
    </submittedName>
</protein>
<reference evidence="2" key="1">
    <citation type="submission" date="2021-02" db="EMBL/GenBank/DDBJ databases">
        <authorList>
            <person name="Dougan E. K."/>
            <person name="Rhodes N."/>
            <person name="Thang M."/>
            <person name="Chan C."/>
        </authorList>
    </citation>
    <scope>NUCLEOTIDE SEQUENCE</scope>
</reference>
<feature type="region of interest" description="Disordered" evidence="1">
    <location>
        <begin position="57"/>
        <end position="192"/>
    </location>
</feature>
<feature type="compositionally biased region" description="Polar residues" evidence="1">
    <location>
        <begin position="160"/>
        <end position="176"/>
    </location>
</feature>
<gene>
    <name evidence="2" type="ORF">SNAT2548_LOCUS2015</name>
</gene>
<proteinExistence type="predicted"/>
<keyword evidence="3" id="KW-1185">Reference proteome</keyword>
<organism evidence="2 3">
    <name type="scientific">Symbiodinium natans</name>
    <dbReference type="NCBI Taxonomy" id="878477"/>
    <lineage>
        <taxon>Eukaryota</taxon>
        <taxon>Sar</taxon>
        <taxon>Alveolata</taxon>
        <taxon>Dinophyceae</taxon>
        <taxon>Suessiales</taxon>
        <taxon>Symbiodiniaceae</taxon>
        <taxon>Symbiodinium</taxon>
    </lineage>
</organism>